<feature type="compositionally biased region" description="Basic and acidic residues" evidence="1">
    <location>
        <begin position="468"/>
        <end position="503"/>
    </location>
</feature>
<dbReference type="AlphaFoldDB" id="A0A4U1EVR1"/>
<evidence type="ECO:0000256" key="1">
    <source>
        <dbReference type="SAM" id="MobiDB-lite"/>
    </source>
</evidence>
<dbReference type="GO" id="GO:0003723">
    <property type="term" value="F:RNA binding"/>
    <property type="evidence" value="ECO:0007669"/>
    <property type="project" value="InterPro"/>
</dbReference>
<dbReference type="InterPro" id="IPR058999">
    <property type="entry name" value="EIF3CL_C"/>
</dbReference>
<feature type="compositionally biased region" description="Polar residues" evidence="1">
    <location>
        <begin position="515"/>
        <end position="529"/>
    </location>
</feature>
<keyword evidence="2" id="KW-1133">Transmembrane helix</keyword>
<accession>A0A4U1EVR1</accession>
<proteinExistence type="predicted"/>
<feature type="domain" description="EIF3CL-like C-terminal" evidence="3">
    <location>
        <begin position="105"/>
        <end position="129"/>
    </location>
</feature>
<dbReference type="InterPro" id="IPR027516">
    <property type="entry name" value="EIF3C"/>
</dbReference>
<evidence type="ECO:0000313" key="5">
    <source>
        <dbReference type="Proteomes" id="UP000308365"/>
    </source>
</evidence>
<evidence type="ECO:0000256" key="2">
    <source>
        <dbReference type="SAM" id="Phobius"/>
    </source>
</evidence>
<protein>
    <recommendedName>
        <fullName evidence="3">EIF3CL-like C-terminal domain-containing protein</fullName>
    </recommendedName>
</protein>
<name>A0A4U1EVR1_MONMO</name>
<feature type="transmembrane region" description="Helical" evidence="2">
    <location>
        <begin position="161"/>
        <end position="180"/>
    </location>
</feature>
<reference evidence="5" key="1">
    <citation type="journal article" date="2019" name="IScience">
        <title>Narwhal Genome Reveals Long-Term Low Genetic Diversity despite Current Large Abundance Size.</title>
        <authorList>
            <person name="Westbury M.V."/>
            <person name="Petersen B."/>
            <person name="Garde E."/>
            <person name="Heide-Jorgensen M.P."/>
            <person name="Lorenzen E.D."/>
        </authorList>
    </citation>
    <scope>NUCLEOTIDE SEQUENCE [LARGE SCALE GENOMIC DNA]</scope>
</reference>
<dbReference type="GO" id="GO:0003743">
    <property type="term" value="F:translation initiation factor activity"/>
    <property type="evidence" value="ECO:0007669"/>
    <property type="project" value="InterPro"/>
</dbReference>
<gene>
    <name evidence="4" type="ORF">EI555_018366</name>
</gene>
<dbReference type="PANTHER" id="PTHR13937">
    <property type="entry name" value="EUKARYOTIC TRANSLATION INITATION FACTOR 3, SUBUNIT 8 EIF3S8 -RELATED"/>
    <property type="match status" value="1"/>
</dbReference>
<comment type="caution">
    <text evidence="4">The sequence shown here is derived from an EMBL/GenBank/DDBJ whole genome shotgun (WGS) entry which is preliminary data.</text>
</comment>
<dbReference type="GO" id="GO:0005852">
    <property type="term" value="C:eukaryotic translation initiation factor 3 complex"/>
    <property type="evidence" value="ECO:0007669"/>
    <property type="project" value="InterPro"/>
</dbReference>
<sequence length="529" mass="60621">MAKETKAAVTPRRKSIQGLHKPCHLFSRKLTNAFGQNTYFNISNEQNFTDAFEKLIPDINDPFQFNRLDKRYLDIVHETEEKPTELANVITRTVVMHRTEPTAQQKLALQLAEKLGSLVENNERVFDHKQGTYGGYFRDQKDGYRKNEGYMRRGGYRQQHYPLRGIIIITFIIIVSTIILSKPYPKQADTEKLRAVIKREMIDQLGRHQLGKTGHHAPREDKEEVQDQAVTANLSRYLGIKVMQGVGYTLTFDSIRNATPYSVQLFSFGYNLSDTTISPNARAKGIKIPLSYNSHLVTLELLSETVTPLVFSVGIDATSSLFFLQGIQLNPTPYSIRNSTFKACNGSLRVFKPPLAISLRTILRKMFKSQMHLPSTFSKFGWVQAFQWKQKWYDSKEAPMTNPFYLATVTVFTPLDQKGLMLPNDDDDNDDNDNYQLSIHIGIAVMVFNRHNNFPKPCTNFQGTASAERSRNARDPTLKSKAASWKEKEEKQRREEEEAKARAQELVNHTRSKVRSLQSTKTGRSTYEF</sequence>
<dbReference type="PANTHER" id="PTHR13937:SF0">
    <property type="entry name" value="EUKARYOTIC TRANSLATION INITIATION FACTOR 3 SUBUNIT C-RELATED"/>
    <property type="match status" value="1"/>
</dbReference>
<dbReference type="GO" id="GO:0031369">
    <property type="term" value="F:translation initiation factor binding"/>
    <property type="evidence" value="ECO:0007669"/>
    <property type="project" value="InterPro"/>
</dbReference>
<keyword evidence="2" id="KW-0472">Membrane</keyword>
<evidence type="ECO:0000259" key="3">
    <source>
        <dbReference type="Pfam" id="PF26569"/>
    </source>
</evidence>
<evidence type="ECO:0000313" key="4">
    <source>
        <dbReference type="EMBL" id="TKC40772.1"/>
    </source>
</evidence>
<organism evidence="4 5">
    <name type="scientific">Monodon monoceros</name>
    <name type="common">Narwhal</name>
    <name type="synonym">Ceratodon monodon</name>
    <dbReference type="NCBI Taxonomy" id="40151"/>
    <lineage>
        <taxon>Eukaryota</taxon>
        <taxon>Metazoa</taxon>
        <taxon>Chordata</taxon>
        <taxon>Craniata</taxon>
        <taxon>Vertebrata</taxon>
        <taxon>Euteleostomi</taxon>
        <taxon>Mammalia</taxon>
        <taxon>Eutheria</taxon>
        <taxon>Laurasiatheria</taxon>
        <taxon>Artiodactyla</taxon>
        <taxon>Whippomorpha</taxon>
        <taxon>Cetacea</taxon>
        <taxon>Odontoceti</taxon>
        <taxon>Monodontidae</taxon>
        <taxon>Monodon</taxon>
    </lineage>
</organism>
<dbReference type="Pfam" id="PF26569">
    <property type="entry name" value="EIF3CL_C"/>
    <property type="match status" value="1"/>
</dbReference>
<dbReference type="EMBL" id="RWIC01000708">
    <property type="protein sequence ID" value="TKC40772.1"/>
    <property type="molecule type" value="Genomic_DNA"/>
</dbReference>
<dbReference type="Proteomes" id="UP000308365">
    <property type="component" value="Unassembled WGS sequence"/>
</dbReference>
<keyword evidence="2" id="KW-0812">Transmembrane</keyword>
<feature type="non-terminal residue" evidence="4">
    <location>
        <position position="529"/>
    </location>
</feature>
<feature type="region of interest" description="Disordered" evidence="1">
    <location>
        <begin position="460"/>
        <end position="529"/>
    </location>
</feature>